<evidence type="ECO:0000313" key="2">
    <source>
        <dbReference type="Proteomes" id="UP000631114"/>
    </source>
</evidence>
<gene>
    <name evidence="1" type="ORF">IFM89_024778</name>
</gene>
<dbReference type="Gene3D" id="2.60.120.330">
    <property type="entry name" value="B-lactam Antibiotic, Isopenicillin N Synthase, Chain"/>
    <property type="match status" value="1"/>
</dbReference>
<dbReference type="SUPFAM" id="SSF51197">
    <property type="entry name" value="Clavaminate synthase-like"/>
    <property type="match status" value="1"/>
</dbReference>
<name>A0A835LWI4_9MAGN</name>
<accession>A0A835LWI4</accession>
<dbReference type="AlphaFoldDB" id="A0A835LWI4"/>
<protein>
    <submittedName>
        <fullName evidence="1">Uncharacterized protein</fullName>
    </submittedName>
</protein>
<keyword evidence="2" id="KW-1185">Reference proteome</keyword>
<comment type="caution">
    <text evidence="1">The sequence shown here is derived from an EMBL/GenBank/DDBJ whole genome shotgun (WGS) entry which is preliminary data.</text>
</comment>
<proteinExistence type="predicted"/>
<dbReference type="InterPro" id="IPR050231">
    <property type="entry name" value="Iron_ascorbate_oxido_reductase"/>
</dbReference>
<evidence type="ECO:0000313" key="1">
    <source>
        <dbReference type="EMBL" id="KAF9602021.1"/>
    </source>
</evidence>
<dbReference type="PANTHER" id="PTHR47990">
    <property type="entry name" value="2-OXOGLUTARATE (2OG) AND FE(II)-DEPENDENT OXYGENASE SUPERFAMILY PROTEIN-RELATED"/>
    <property type="match status" value="1"/>
</dbReference>
<dbReference type="EMBL" id="JADFTS010000006">
    <property type="protein sequence ID" value="KAF9602021.1"/>
    <property type="molecule type" value="Genomic_DNA"/>
</dbReference>
<feature type="non-terminal residue" evidence="1">
    <location>
        <position position="1"/>
    </location>
</feature>
<dbReference type="OrthoDB" id="288590at2759"/>
<organism evidence="1 2">
    <name type="scientific">Coptis chinensis</name>
    <dbReference type="NCBI Taxonomy" id="261450"/>
    <lineage>
        <taxon>Eukaryota</taxon>
        <taxon>Viridiplantae</taxon>
        <taxon>Streptophyta</taxon>
        <taxon>Embryophyta</taxon>
        <taxon>Tracheophyta</taxon>
        <taxon>Spermatophyta</taxon>
        <taxon>Magnoliopsida</taxon>
        <taxon>Ranunculales</taxon>
        <taxon>Ranunculaceae</taxon>
        <taxon>Coptidoideae</taxon>
        <taxon>Coptis</taxon>
    </lineage>
</organism>
<dbReference type="InterPro" id="IPR027443">
    <property type="entry name" value="IPNS-like_sf"/>
</dbReference>
<sequence length="234" mass="26189">WRWNQQPFLMGGGGGGCGSDLEGDSVGGAVEGARLPIIDFTNIDLKPGTSGLPIIDFTNIDLKPGTSGDQVPEHQVFKAQFFGLHQQAPPLRPHHESMSIAGVLNFEKMERFTNMMWPQGNPRVSETIHSYAKQVVELDQLLRRMNLESMGVEKYYDEHIESNFYRFRVAKYTIPDQMDELNETKMGCRANTDMNLVTILSENQVQGLEITTKDGQGVQARVSSKIIQTQPIFG</sequence>
<reference evidence="1 2" key="1">
    <citation type="submission" date="2020-10" db="EMBL/GenBank/DDBJ databases">
        <title>The Coptis chinensis genome and diversification of protoberbering-type alkaloids.</title>
        <authorList>
            <person name="Wang B."/>
            <person name="Shu S."/>
            <person name="Song C."/>
            <person name="Liu Y."/>
        </authorList>
    </citation>
    <scope>NUCLEOTIDE SEQUENCE [LARGE SCALE GENOMIC DNA]</scope>
    <source>
        <strain evidence="1">HL-2020</strain>
        <tissue evidence="1">Leaf</tissue>
    </source>
</reference>
<dbReference type="Proteomes" id="UP000631114">
    <property type="component" value="Unassembled WGS sequence"/>
</dbReference>